<dbReference type="PANTHER" id="PTHR34319">
    <property type="entry name" value="MAJOR EXPORTED PROTEIN"/>
    <property type="match status" value="1"/>
</dbReference>
<dbReference type="OrthoDB" id="6504831at2"/>
<dbReference type="Gene3D" id="2.30.110.20">
    <property type="entry name" value="Hcp1-like"/>
    <property type="match status" value="1"/>
</dbReference>
<dbReference type="InterPro" id="IPR052947">
    <property type="entry name" value="T6SS_Hcp1_domain"/>
</dbReference>
<evidence type="ECO:0000313" key="1">
    <source>
        <dbReference type="EMBL" id="PLR34124.1"/>
    </source>
</evidence>
<reference evidence="1 2" key="1">
    <citation type="submission" date="2017-12" db="EMBL/GenBank/DDBJ databases">
        <title>Characterization of six clinical isolates of Enterochimera gen. nov., a novel genus of the Yersiniaciae family and the three species Enterochimera arupensis sp. nov., Enterochimera coloradensis sp. nov, and Enterochimera californica sp. nov.</title>
        <authorList>
            <person name="Rossi A."/>
            <person name="Fisher M."/>
        </authorList>
    </citation>
    <scope>NUCLEOTIDE SEQUENCE [LARGE SCALE GENOMIC DNA]</scope>
    <source>
        <strain evidence="2">2016-Iso4</strain>
    </source>
</reference>
<keyword evidence="2" id="KW-1185">Reference proteome</keyword>
<gene>
    <name evidence="1" type="ORF">CYR32_13020</name>
</gene>
<dbReference type="SUPFAM" id="SSF141452">
    <property type="entry name" value="Hcp1-like"/>
    <property type="match status" value="1"/>
</dbReference>
<organism evidence="1 2">
    <name type="scientific">Chimaeribacter coloradensis</name>
    <dbReference type="NCBI Taxonomy" id="2060068"/>
    <lineage>
        <taxon>Bacteria</taxon>
        <taxon>Pseudomonadati</taxon>
        <taxon>Pseudomonadota</taxon>
        <taxon>Gammaproteobacteria</taxon>
        <taxon>Enterobacterales</taxon>
        <taxon>Yersiniaceae</taxon>
        <taxon>Chimaeribacter</taxon>
    </lineage>
</organism>
<dbReference type="Pfam" id="PF05638">
    <property type="entry name" value="T6SS_HCP"/>
    <property type="match status" value="1"/>
</dbReference>
<dbReference type="InterPro" id="IPR036624">
    <property type="entry name" value="Hcp1-lik_sf"/>
</dbReference>
<name>A0A2N5E1B5_9GAMM</name>
<proteinExistence type="predicted"/>
<dbReference type="InterPro" id="IPR008514">
    <property type="entry name" value="T6SS_Hcp"/>
</dbReference>
<comment type="caution">
    <text evidence="1">The sequence shown here is derived from an EMBL/GenBank/DDBJ whole genome shotgun (WGS) entry which is preliminary data.</text>
</comment>
<accession>A0A2N5E1B5</accession>
<dbReference type="EMBL" id="PJZH01000012">
    <property type="protein sequence ID" value="PLR34124.1"/>
    <property type="molecule type" value="Genomic_DNA"/>
</dbReference>
<dbReference type="PANTHER" id="PTHR34319:SF6">
    <property type="entry name" value="MAJOR EXPORTED PROTEIN"/>
    <property type="match status" value="1"/>
</dbReference>
<protein>
    <submittedName>
        <fullName evidence="1">Type VI secretion system tube protein Hcp</fullName>
    </submittedName>
</protein>
<dbReference type="AlphaFoldDB" id="A0A2N5E1B5"/>
<sequence length="159" mass="17557">MSNPAYLWLTDENGSPIVGGCQVAGRVGAIELREVAHDLFIPADGHTGRLTSTRVHTPLIVQKEFDRTTPILCQALCNNLILKSAAIHMYQISDAGLEKAYFTILLEKVRITRITPNLYPGAGTGTHMETIQMHYGAITWKHCEGNMICKDSWNHLAVA</sequence>
<dbReference type="NCBIfam" id="TIGR03344">
    <property type="entry name" value="VI_effect_Hcp1"/>
    <property type="match status" value="1"/>
</dbReference>
<dbReference type="Proteomes" id="UP000234503">
    <property type="component" value="Unassembled WGS sequence"/>
</dbReference>
<evidence type="ECO:0000313" key="2">
    <source>
        <dbReference type="Proteomes" id="UP000234503"/>
    </source>
</evidence>
<dbReference type="RefSeq" id="WP_101825001.1">
    <property type="nucleotide sequence ID" value="NZ_PJZH01000012.1"/>
</dbReference>